<keyword evidence="10" id="KW-1185">Reference proteome</keyword>
<proteinExistence type="inferred from homology"/>
<name>A0ABW1Z6I8_9BACT</name>
<dbReference type="Gene3D" id="3.30.870.10">
    <property type="entry name" value="Endonuclease Chain A"/>
    <property type="match status" value="2"/>
</dbReference>
<comment type="caution">
    <text evidence="9">The sequence shown here is derived from an EMBL/GenBank/DDBJ whole genome shotgun (WGS) entry which is preliminary data.</text>
</comment>
<dbReference type="Pfam" id="PF13091">
    <property type="entry name" value="PLDc_2"/>
    <property type="match status" value="2"/>
</dbReference>
<dbReference type="InterPro" id="IPR001736">
    <property type="entry name" value="PLipase_D/transphosphatidylase"/>
</dbReference>
<protein>
    <recommendedName>
        <fullName evidence="3">phospholipase D</fullName>
        <ecNumber evidence="3">3.1.4.4</ecNumber>
    </recommendedName>
</protein>
<feature type="chain" id="PRO_5047304558" description="phospholipase D" evidence="7">
    <location>
        <begin position="26"/>
        <end position="328"/>
    </location>
</feature>
<keyword evidence="6" id="KW-0443">Lipid metabolism</keyword>
<organism evidence="9 10">
    <name type="scientific">Granulicella cerasi</name>
    <dbReference type="NCBI Taxonomy" id="741063"/>
    <lineage>
        <taxon>Bacteria</taxon>
        <taxon>Pseudomonadati</taxon>
        <taxon>Acidobacteriota</taxon>
        <taxon>Terriglobia</taxon>
        <taxon>Terriglobales</taxon>
        <taxon>Acidobacteriaceae</taxon>
        <taxon>Granulicella</taxon>
    </lineage>
</organism>
<keyword evidence="7" id="KW-0732">Signal</keyword>
<dbReference type="PANTHER" id="PTHR43856">
    <property type="entry name" value="CARDIOLIPIN HYDROLASE"/>
    <property type="match status" value="1"/>
</dbReference>
<gene>
    <name evidence="9" type="ORF">ACFQBQ_05595</name>
</gene>
<dbReference type="PANTHER" id="PTHR43856:SF1">
    <property type="entry name" value="MITOCHONDRIAL CARDIOLIPIN HYDROLASE"/>
    <property type="match status" value="1"/>
</dbReference>
<comment type="catalytic activity">
    <reaction evidence="1">
        <text>a 1,2-diacyl-sn-glycero-3-phosphocholine + H2O = a 1,2-diacyl-sn-glycero-3-phosphate + choline + H(+)</text>
        <dbReference type="Rhea" id="RHEA:14445"/>
        <dbReference type="ChEBI" id="CHEBI:15354"/>
        <dbReference type="ChEBI" id="CHEBI:15377"/>
        <dbReference type="ChEBI" id="CHEBI:15378"/>
        <dbReference type="ChEBI" id="CHEBI:57643"/>
        <dbReference type="ChEBI" id="CHEBI:58608"/>
        <dbReference type="EC" id="3.1.4.4"/>
    </reaction>
</comment>
<accession>A0ABW1Z6I8</accession>
<dbReference type="EMBL" id="JBHSWI010000001">
    <property type="protein sequence ID" value="MFC6645074.1"/>
    <property type="molecule type" value="Genomic_DNA"/>
</dbReference>
<keyword evidence="4" id="KW-0378">Hydrolase</keyword>
<sequence>MKRWSLHVLLSSVVAMFFSALSAQSQTVYTFPDDGFTPVYTFINSATKTLDMTMYELVDTTAQNDLIALAQKGVVVRVILDQNLEKTKNTPAYNALTAAGISVHWANTTYHATHQKTITVDKTTSMILSANLTSQYYSDTRDFAVVTTNSSNVSAIEATFNKDFTDTAWTPSKAYSLIWSPTDSDADLLAIINSASYTLTVETEEISASDIVTALENAAKRGVVVKLIMTNDDNQYASEFNALTAAGVSVHTFKDSTSVLYIHAKVTIADAGYSGAQNVFCGSENYSTASLKENRELGIVMATSALVTKFNNVLLTDYANSTVWVPTS</sequence>
<evidence type="ECO:0000256" key="1">
    <source>
        <dbReference type="ARBA" id="ARBA00000798"/>
    </source>
</evidence>
<dbReference type="EC" id="3.1.4.4" evidence="3"/>
<feature type="signal peptide" evidence="7">
    <location>
        <begin position="1"/>
        <end position="25"/>
    </location>
</feature>
<dbReference type="InterPro" id="IPR051406">
    <property type="entry name" value="PLD_domain"/>
</dbReference>
<dbReference type="RefSeq" id="WP_263371468.1">
    <property type="nucleotide sequence ID" value="NZ_JAGSYD010000003.1"/>
</dbReference>
<evidence type="ECO:0000256" key="3">
    <source>
        <dbReference type="ARBA" id="ARBA00012027"/>
    </source>
</evidence>
<feature type="domain" description="PLD phosphodiesterase" evidence="8">
    <location>
        <begin position="109"/>
        <end position="136"/>
    </location>
</feature>
<evidence type="ECO:0000256" key="2">
    <source>
        <dbReference type="ARBA" id="ARBA00008664"/>
    </source>
</evidence>
<keyword evidence="5" id="KW-0442">Lipid degradation</keyword>
<dbReference type="InterPro" id="IPR025202">
    <property type="entry name" value="PLD-like_dom"/>
</dbReference>
<evidence type="ECO:0000256" key="4">
    <source>
        <dbReference type="ARBA" id="ARBA00022801"/>
    </source>
</evidence>
<evidence type="ECO:0000313" key="9">
    <source>
        <dbReference type="EMBL" id="MFC6645074.1"/>
    </source>
</evidence>
<evidence type="ECO:0000256" key="7">
    <source>
        <dbReference type="SAM" id="SignalP"/>
    </source>
</evidence>
<evidence type="ECO:0000256" key="5">
    <source>
        <dbReference type="ARBA" id="ARBA00022963"/>
    </source>
</evidence>
<evidence type="ECO:0000256" key="6">
    <source>
        <dbReference type="ARBA" id="ARBA00023098"/>
    </source>
</evidence>
<dbReference type="PROSITE" id="PS50035">
    <property type="entry name" value="PLD"/>
    <property type="match status" value="1"/>
</dbReference>
<dbReference type="SUPFAM" id="SSF56024">
    <property type="entry name" value="Phospholipase D/nuclease"/>
    <property type="match status" value="2"/>
</dbReference>
<comment type="similarity">
    <text evidence="2">Belongs to the phospholipase D family.</text>
</comment>
<dbReference type="Proteomes" id="UP001596391">
    <property type="component" value="Unassembled WGS sequence"/>
</dbReference>
<reference evidence="10" key="1">
    <citation type="journal article" date="2019" name="Int. J. Syst. Evol. Microbiol.">
        <title>The Global Catalogue of Microorganisms (GCM) 10K type strain sequencing project: providing services to taxonomists for standard genome sequencing and annotation.</title>
        <authorList>
            <consortium name="The Broad Institute Genomics Platform"/>
            <consortium name="The Broad Institute Genome Sequencing Center for Infectious Disease"/>
            <person name="Wu L."/>
            <person name="Ma J."/>
        </authorList>
    </citation>
    <scope>NUCLEOTIDE SEQUENCE [LARGE SCALE GENOMIC DNA]</scope>
    <source>
        <strain evidence="10">CGMCC 1.16026</strain>
    </source>
</reference>
<evidence type="ECO:0000259" key="8">
    <source>
        <dbReference type="PROSITE" id="PS50035"/>
    </source>
</evidence>
<evidence type="ECO:0000313" key="10">
    <source>
        <dbReference type="Proteomes" id="UP001596391"/>
    </source>
</evidence>